<evidence type="ECO:0000313" key="4">
    <source>
        <dbReference type="Proteomes" id="UP000636004"/>
    </source>
</evidence>
<accession>A0A918QZJ0</accession>
<protein>
    <recommendedName>
        <fullName evidence="2">BIG2 domain-containing protein</fullName>
    </recommendedName>
</protein>
<dbReference type="GO" id="GO:0004553">
    <property type="term" value="F:hydrolase activity, hydrolyzing O-glycosyl compounds"/>
    <property type="evidence" value="ECO:0007669"/>
    <property type="project" value="UniProtKB-ARBA"/>
</dbReference>
<dbReference type="InterPro" id="IPR003343">
    <property type="entry name" value="Big_2"/>
</dbReference>
<feature type="domain" description="BIG2" evidence="2">
    <location>
        <begin position="241"/>
        <end position="319"/>
    </location>
</feature>
<dbReference type="EMBL" id="BMWZ01000004">
    <property type="protein sequence ID" value="GGZ81337.1"/>
    <property type="molecule type" value="Genomic_DNA"/>
</dbReference>
<dbReference type="Pfam" id="PF02368">
    <property type="entry name" value="Big_2"/>
    <property type="match status" value="1"/>
</dbReference>
<evidence type="ECO:0000256" key="1">
    <source>
        <dbReference type="ARBA" id="ARBA00022729"/>
    </source>
</evidence>
<keyword evidence="1" id="KW-0732">Signal</keyword>
<dbReference type="Proteomes" id="UP000636004">
    <property type="component" value="Unassembled WGS sequence"/>
</dbReference>
<gene>
    <name evidence="3" type="ORF">GCM10007028_18530</name>
</gene>
<dbReference type="InterPro" id="IPR008964">
    <property type="entry name" value="Invasin/intimin_cell_adhesion"/>
</dbReference>
<dbReference type="InterPro" id="IPR000421">
    <property type="entry name" value="FA58C"/>
</dbReference>
<dbReference type="NCBIfam" id="TIGR04183">
    <property type="entry name" value="Por_Secre_tail"/>
    <property type="match status" value="1"/>
</dbReference>
<dbReference type="SUPFAM" id="SSF49785">
    <property type="entry name" value="Galactose-binding domain-like"/>
    <property type="match status" value="1"/>
</dbReference>
<evidence type="ECO:0000259" key="2">
    <source>
        <dbReference type="SMART" id="SM00635"/>
    </source>
</evidence>
<comment type="caution">
    <text evidence="3">The sequence shown here is derived from an EMBL/GenBank/DDBJ whole genome shotgun (WGS) entry which is preliminary data.</text>
</comment>
<dbReference type="InterPro" id="IPR026444">
    <property type="entry name" value="Secre_tail"/>
</dbReference>
<dbReference type="Gene3D" id="2.60.120.200">
    <property type="match status" value="1"/>
</dbReference>
<dbReference type="SUPFAM" id="SSF49899">
    <property type="entry name" value="Concanavalin A-like lectins/glucanases"/>
    <property type="match status" value="1"/>
</dbReference>
<dbReference type="SUPFAM" id="SSF49373">
    <property type="entry name" value="Invasin/intimin cell-adhesion fragments"/>
    <property type="match status" value="1"/>
</dbReference>
<dbReference type="InterPro" id="IPR008979">
    <property type="entry name" value="Galactose-bd-like_sf"/>
</dbReference>
<keyword evidence="4" id="KW-1185">Reference proteome</keyword>
<dbReference type="Gene3D" id="2.60.40.1080">
    <property type="match status" value="1"/>
</dbReference>
<name>A0A918QZJ0_9FLAO</name>
<dbReference type="Gene3D" id="2.60.120.260">
    <property type="entry name" value="Galactose-binding domain-like"/>
    <property type="match status" value="1"/>
</dbReference>
<organism evidence="3 4">
    <name type="scientific">Algibacter mikhailovii</name>
    <dbReference type="NCBI Taxonomy" id="425498"/>
    <lineage>
        <taxon>Bacteria</taxon>
        <taxon>Pseudomonadati</taxon>
        <taxon>Bacteroidota</taxon>
        <taxon>Flavobacteriia</taxon>
        <taxon>Flavobacteriales</taxon>
        <taxon>Flavobacteriaceae</taxon>
        <taxon>Algibacter</taxon>
    </lineage>
</organism>
<dbReference type="InterPro" id="IPR014895">
    <property type="entry name" value="Alginate_lyase_2"/>
</dbReference>
<dbReference type="Pfam" id="PF18962">
    <property type="entry name" value="Por_Secre_tail"/>
    <property type="match status" value="1"/>
</dbReference>
<reference evidence="3" key="2">
    <citation type="submission" date="2020-09" db="EMBL/GenBank/DDBJ databases">
        <authorList>
            <person name="Sun Q."/>
            <person name="Kim S."/>
        </authorList>
    </citation>
    <scope>NUCLEOTIDE SEQUENCE</scope>
    <source>
        <strain evidence="3">KCTC 12710</strain>
    </source>
</reference>
<reference evidence="3" key="1">
    <citation type="journal article" date="2014" name="Int. J. Syst. Evol. Microbiol.">
        <title>Complete genome sequence of Corynebacterium casei LMG S-19264T (=DSM 44701T), isolated from a smear-ripened cheese.</title>
        <authorList>
            <consortium name="US DOE Joint Genome Institute (JGI-PGF)"/>
            <person name="Walter F."/>
            <person name="Albersmeier A."/>
            <person name="Kalinowski J."/>
            <person name="Ruckert C."/>
        </authorList>
    </citation>
    <scope>NUCLEOTIDE SEQUENCE</scope>
    <source>
        <strain evidence="3">KCTC 12710</strain>
    </source>
</reference>
<dbReference type="SMART" id="SM00635">
    <property type="entry name" value="BID_2"/>
    <property type="match status" value="1"/>
</dbReference>
<evidence type="ECO:0000313" key="3">
    <source>
        <dbReference type="EMBL" id="GGZ81337.1"/>
    </source>
</evidence>
<sequence>MDNCKQWKITYPTGVEDKTLCGEANNEYFYVNGAKDAIVFRTPIRTDNGTTPNSSYIRSELRELEADGGGNIYWTTEGSHLIYVKQAITHLPMNKSHLVATQIHGNKDDGIDDSMVLRLEDRHLFLSFNGNKLRDDLTIKTNYALGTIHEVVFLIEDGKHYCYYSEDGNLKTAFNSGNAASYLIKDGANDYVMDLDYDETYFKVGNYTQSNSEREGTDSNDPNNYGEVLVYDFYVEHDASHVTGVSLLPSTVDLSIGGTYQLSEVISPSSATNKGVSFSSSNALVASVNSSTGLVTGVKPGKAIITVTSDEGGFTATSTITVVEDPSGINLALNKPVTGTGTHHEDNELGHLVDGLTSTRWSVSGFPQTAVIDLGAVYALGRTEMVCYTDRAYKYTVSVSSTENGIYTEIVDRSDNTTPGTELNPIIDVFSGTNGRFVKITVTGAEYYTGSWVSLLEFRAYEAASLGVENDLDSKENVVLWPNPAGNTIHIQGAEAFNTLAVYDMVGKLIFKRPYLDDIVDLSQLNPGLYIFRLSNASKTINKRIVKK</sequence>
<dbReference type="Pfam" id="PF00754">
    <property type="entry name" value="F5_F8_type_C"/>
    <property type="match status" value="1"/>
</dbReference>
<dbReference type="Pfam" id="PF08787">
    <property type="entry name" value="Alginate_lyase2"/>
    <property type="match status" value="1"/>
</dbReference>
<dbReference type="AlphaFoldDB" id="A0A918QZJ0"/>
<proteinExistence type="predicted"/>
<dbReference type="GO" id="GO:0005975">
    <property type="term" value="P:carbohydrate metabolic process"/>
    <property type="evidence" value="ECO:0007669"/>
    <property type="project" value="UniProtKB-ARBA"/>
</dbReference>
<dbReference type="InterPro" id="IPR013320">
    <property type="entry name" value="ConA-like_dom_sf"/>
</dbReference>